<gene>
    <name evidence="3" type="ORF">THAOC_05034</name>
</gene>
<name>K0T3T3_THAOC</name>
<evidence type="ECO:0000313" key="4">
    <source>
        <dbReference type="Proteomes" id="UP000266841"/>
    </source>
</evidence>
<evidence type="ECO:0000256" key="1">
    <source>
        <dbReference type="SAM" id="MobiDB-lite"/>
    </source>
</evidence>
<dbReference type="EMBL" id="AGNL01004579">
    <property type="protein sequence ID" value="EJK73348.1"/>
    <property type="molecule type" value="Genomic_DNA"/>
</dbReference>
<feature type="signal peptide" evidence="2">
    <location>
        <begin position="1"/>
        <end position="19"/>
    </location>
</feature>
<dbReference type="AlphaFoldDB" id="K0T3T3"/>
<protein>
    <submittedName>
        <fullName evidence="3">Uncharacterized protein</fullName>
    </submittedName>
</protein>
<accession>K0T3T3</accession>
<keyword evidence="2" id="KW-0732">Signal</keyword>
<sequence>MKLSSSALALLICLPSTSAIDHRRRMSGDDRRDRHGGRMLRDDRSDQNRTTFLSDHNGGDDENGLLDLDISDLSMSLAMTIGFSGKEAKSGKSGKTGKLPASIVPFFFKVGGGICLDAKMDSYDIVSYEYDEEECKNFAQELQLPGFVGIEFESPNECDILIENGYVVVQAPVAMILLMALALLFSPTVDPKHASGTKFTLVGNDSCVDRKGRFYNYVGIDQDLDDNEPEGCAALCTANYPVQGLVGFTYNKPTQRYPQALCECQYTAGIGFQYVGIPNAFEVFEEGPSVGVGEVKDKIRDTTSGAFCYKNNHFRLPPGF</sequence>
<feature type="region of interest" description="Disordered" evidence="1">
    <location>
        <begin position="22"/>
        <end position="58"/>
    </location>
</feature>
<comment type="caution">
    <text evidence="3">The sequence shown here is derived from an EMBL/GenBank/DDBJ whole genome shotgun (WGS) entry which is preliminary data.</text>
</comment>
<evidence type="ECO:0000313" key="3">
    <source>
        <dbReference type="EMBL" id="EJK73348.1"/>
    </source>
</evidence>
<keyword evidence="4" id="KW-1185">Reference proteome</keyword>
<evidence type="ECO:0000256" key="2">
    <source>
        <dbReference type="SAM" id="SignalP"/>
    </source>
</evidence>
<organism evidence="3 4">
    <name type="scientific">Thalassiosira oceanica</name>
    <name type="common">Marine diatom</name>
    <dbReference type="NCBI Taxonomy" id="159749"/>
    <lineage>
        <taxon>Eukaryota</taxon>
        <taxon>Sar</taxon>
        <taxon>Stramenopiles</taxon>
        <taxon>Ochrophyta</taxon>
        <taxon>Bacillariophyta</taxon>
        <taxon>Coscinodiscophyceae</taxon>
        <taxon>Thalassiosirophycidae</taxon>
        <taxon>Thalassiosirales</taxon>
        <taxon>Thalassiosiraceae</taxon>
        <taxon>Thalassiosira</taxon>
    </lineage>
</organism>
<feature type="chain" id="PRO_5003837601" evidence="2">
    <location>
        <begin position="20"/>
        <end position="320"/>
    </location>
</feature>
<proteinExistence type="predicted"/>
<reference evidence="3 4" key="1">
    <citation type="journal article" date="2012" name="Genome Biol.">
        <title>Genome and low-iron response of an oceanic diatom adapted to chronic iron limitation.</title>
        <authorList>
            <person name="Lommer M."/>
            <person name="Specht M."/>
            <person name="Roy A.S."/>
            <person name="Kraemer L."/>
            <person name="Andreson R."/>
            <person name="Gutowska M.A."/>
            <person name="Wolf J."/>
            <person name="Bergner S.V."/>
            <person name="Schilhabel M.B."/>
            <person name="Klostermeier U.C."/>
            <person name="Beiko R.G."/>
            <person name="Rosenstiel P."/>
            <person name="Hippler M."/>
            <person name="Laroche J."/>
        </authorList>
    </citation>
    <scope>NUCLEOTIDE SEQUENCE [LARGE SCALE GENOMIC DNA]</scope>
    <source>
        <strain evidence="3 4">CCMP1005</strain>
    </source>
</reference>
<dbReference type="Proteomes" id="UP000266841">
    <property type="component" value="Unassembled WGS sequence"/>
</dbReference>